<gene>
    <name evidence="2" type="ORF">IDM49_08050</name>
</gene>
<feature type="transmembrane region" description="Helical" evidence="1">
    <location>
        <begin position="12"/>
        <end position="32"/>
    </location>
</feature>
<evidence type="ECO:0000313" key="3">
    <source>
        <dbReference type="Proteomes" id="UP000516404"/>
    </source>
</evidence>
<keyword evidence="3" id="KW-1185">Reference proteome</keyword>
<dbReference type="EMBL" id="CP061539">
    <property type="protein sequence ID" value="QNV37194.1"/>
    <property type="molecule type" value="Genomic_DNA"/>
</dbReference>
<keyword evidence="1" id="KW-0472">Membrane</keyword>
<dbReference type="AlphaFoldDB" id="A0A7H2BBZ8"/>
<dbReference type="GeneID" id="96624191"/>
<accession>A0A7H2BBZ8</accession>
<name>A0A7H2BBZ8_9MICC</name>
<organism evidence="2 3">
    <name type="scientific">Rothia terrae</name>
    <dbReference type="NCBI Taxonomy" id="396015"/>
    <lineage>
        <taxon>Bacteria</taxon>
        <taxon>Bacillati</taxon>
        <taxon>Actinomycetota</taxon>
        <taxon>Actinomycetes</taxon>
        <taxon>Micrococcales</taxon>
        <taxon>Micrococcaceae</taxon>
        <taxon>Rothia</taxon>
    </lineage>
</organism>
<keyword evidence="1" id="KW-0812">Transmembrane</keyword>
<evidence type="ECO:0000313" key="2">
    <source>
        <dbReference type="EMBL" id="QNV37194.1"/>
    </source>
</evidence>
<feature type="transmembrane region" description="Helical" evidence="1">
    <location>
        <begin position="38"/>
        <end position="59"/>
    </location>
</feature>
<dbReference type="Proteomes" id="UP000516404">
    <property type="component" value="Chromosome"/>
</dbReference>
<evidence type="ECO:0000256" key="1">
    <source>
        <dbReference type="SAM" id="Phobius"/>
    </source>
</evidence>
<protein>
    <submittedName>
        <fullName evidence="2">Uncharacterized protein</fullName>
    </submittedName>
</protein>
<dbReference type="RefSeq" id="WP_190724133.1">
    <property type="nucleotide sequence ID" value="NZ_CP061539.1"/>
</dbReference>
<keyword evidence="1" id="KW-1133">Transmembrane helix</keyword>
<proteinExistence type="predicted"/>
<dbReference type="KEGG" id="rter:IDM49_08050"/>
<reference evidence="2 3" key="1">
    <citation type="submission" date="2020-09" db="EMBL/GenBank/DDBJ databases">
        <title>Investigation of environmental microbes.</title>
        <authorList>
            <person name="Ou Y."/>
            <person name="Kang Q."/>
        </authorList>
    </citation>
    <scope>NUCLEOTIDE SEQUENCE [LARGE SCALE GENOMIC DNA]</scope>
    <source>
        <strain evidence="2 3">KJZ-14</strain>
    </source>
</reference>
<sequence length="75" mass="8099">MRGLGARNGTARMIGFICAIFSVIGGGLGLVLTLSNPYTFADIAVASSYLVLGLAWFVFDYQRPSKQHFGSQLKQ</sequence>